<keyword evidence="2" id="KW-0614">Plasmid</keyword>
<dbReference type="KEGG" id="mch:Mchl_5409"/>
<reference evidence="2 3" key="1">
    <citation type="submission" date="2008-12" db="EMBL/GenBank/DDBJ databases">
        <title>Complete sequence of plasmid1 of Methylobacterium chloromethanicum CM4.</title>
        <authorList>
            <consortium name="US DOE Joint Genome Institute"/>
            <person name="Lucas S."/>
            <person name="Copeland A."/>
            <person name="Lapidus A."/>
            <person name="Glavina del Rio T."/>
            <person name="Dalin E."/>
            <person name="Tice H."/>
            <person name="Bruce D."/>
            <person name="Goodwin L."/>
            <person name="Pitluck S."/>
            <person name="Chertkov O."/>
            <person name="Brettin T."/>
            <person name="Detter J.C."/>
            <person name="Han C."/>
            <person name="Larimer F."/>
            <person name="Land M."/>
            <person name="Hauser L."/>
            <person name="Kyrpides N."/>
            <person name="Mikhailova N."/>
            <person name="Marx C."/>
            <person name="Richardson P."/>
        </authorList>
    </citation>
    <scope>NUCLEOTIDE SEQUENCE [LARGE SCALE GENOMIC DNA]</scope>
    <source>
        <strain evidence="3">CM4 / NCIMB 13688</strain>
        <plasmid evidence="2 3">pCMU01</plasmid>
    </source>
</reference>
<feature type="region of interest" description="Disordered" evidence="1">
    <location>
        <begin position="61"/>
        <end position="81"/>
    </location>
</feature>
<protein>
    <submittedName>
        <fullName evidence="2">Uncharacterized protein</fullName>
    </submittedName>
</protein>
<proteinExistence type="predicted"/>
<accession>B7L2V9</accession>
<reference evidence="2 3" key="2">
    <citation type="journal article" date="2012" name="J. Bacteriol.">
        <title>Complete genome sequences of six strains of the genus Methylobacterium.</title>
        <authorList>
            <person name="Marx C.J."/>
            <person name="Bringel F."/>
            <person name="Chistoserdova L."/>
            <person name="Moulin L."/>
            <person name="Farhan Ul Haque M."/>
            <person name="Fleischman D.E."/>
            <person name="Gruffaz C."/>
            <person name="Jourand P."/>
            <person name="Knief C."/>
            <person name="Lee M.C."/>
            <person name="Muller E.E."/>
            <person name="Nadalig T."/>
            <person name="Peyraud R."/>
            <person name="Roselli S."/>
            <person name="Russ L."/>
            <person name="Goodwin L.A."/>
            <person name="Ivanova N."/>
            <person name="Kyrpides N."/>
            <person name="Lajus A."/>
            <person name="Land M.L."/>
            <person name="Medigue C."/>
            <person name="Mikhailova N."/>
            <person name="Nolan M."/>
            <person name="Woyke T."/>
            <person name="Stolyar S."/>
            <person name="Vorholt J.A."/>
            <person name="Vuilleumier S."/>
        </authorList>
    </citation>
    <scope>NUCLEOTIDE SEQUENCE [LARGE SCALE GENOMIC DNA]</scope>
    <source>
        <strain evidence="3">CM4 / NCIMB 13688</strain>
        <plasmid evidence="2 3">pCMU01</plasmid>
    </source>
</reference>
<sequence>MALKIETLTVYGGDFVLRSAANDNNFSWPSVGEIIQELVSDGRLGVYRVISRPLSDHLTRSRSRSRRLQGLLDSPEPDDEN</sequence>
<organism evidence="2 3">
    <name type="scientific">Methylorubrum extorquens (strain CM4 / NCIMB 13688)</name>
    <name type="common">Methylobacterium extorquens</name>
    <dbReference type="NCBI Taxonomy" id="440085"/>
    <lineage>
        <taxon>Bacteria</taxon>
        <taxon>Pseudomonadati</taxon>
        <taxon>Pseudomonadota</taxon>
        <taxon>Alphaproteobacteria</taxon>
        <taxon>Hyphomicrobiales</taxon>
        <taxon>Methylobacteriaceae</taxon>
        <taxon>Methylorubrum</taxon>
    </lineage>
</organism>
<dbReference type="HOGENOM" id="CLU_2569842_0_0_5"/>
<evidence type="ECO:0000256" key="1">
    <source>
        <dbReference type="SAM" id="MobiDB-lite"/>
    </source>
</evidence>
<evidence type="ECO:0000313" key="3">
    <source>
        <dbReference type="Proteomes" id="UP000002385"/>
    </source>
</evidence>
<name>B7L2V9_METC4</name>
<evidence type="ECO:0000313" key="2">
    <source>
        <dbReference type="EMBL" id="ACK86167.1"/>
    </source>
</evidence>
<dbReference type="AlphaFoldDB" id="B7L2V9"/>
<dbReference type="Proteomes" id="UP000002385">
    <property type="component" value="Plasmid pCMU01"/>
</dbReference>
<gene>
    <name evidence="2" type="ordered locus">Mchl_5409</name>
</gene>
<dbReference type="EMBL" id="CP001299">
    <property type="protein sequence ID" value="ACK86167.1"/>
    <property type="molecule type" value="Genomic_DNA"/>
</dbReference>
<geneLocation type="plasmid" evidence="2 3">
    <name>pCMU01</name>
</geneLocation>